<reference evidence="2 3" key="1">
    <citation type="submission" date="2018-06" db="EMBL/GenBank/DDBJ databases">
        <title>Comparative genomics reveals the genomic features of Rhizophagus irregularis, R. cerebriforme, R. diaphanum and Gigaspora rosea, and their symbiotic lifestyle signature.</title>
        <authorList>
            <person name="Morin E."/>
            <person name="San Clemente H."/>
            <person name="Chen E.C.H."/>
            <person name="De La Providencia I."/>
            <person name="Hainaut M."/>
            <person name="Kuo A."/>
            <person name="Kohler A."/>
            <person name="Murat C."/>
            <person name="Tang N."/>
            <person name="Roy S."/>
            <person name="Loubradou J."/>
            <person name="Henrissat B."/>
            <person name="Grigoriev I.V."/>
            <person name="Corradi N."/>
            <person name="Roux C."/>
            <person name="Martin F.M."/>
        </authorList>
    </citation>
    <scope>NUCLEOTIDE SEQUENCE [LARGE SCALE GENOMIC DNA]</scope>
    <source>
        <strain evidence="2 3">DAOM 194757</strain>
    </source>
</reference>
<dbReference type="Proteomes" id="UP000266673">
    <property type="component" value="Unassembled WGS sequence"/>
</dbReference>
<proteinExistence type="predicted"/>
<evidence type="ECO:0000313" key="2">
    <source>
        <dbReference type="EMBL" id="RIB23959.1"/>
    </source>
</evidence>
<name>A0A397VSG7_9GLOM</name>
<dbReference type="AlphaFoldDB" id="A0A397VSG7"/>
<comment type="caution">
    <text evidence="2">The sequence shown here is derived from an EMBL/GenBank/DDBJ whole genome shotgun (WGS) entry which is preliminary data.</text>
</comment>
<dbReference type="PANTHER" id="PTHR46880:SF9">
    <property type="entry name" value="ZINC FINGER PROTEIN 862"/>
    <property type="match status" value="1"/>
</dbReference>
<accession>A0A397VSG7</accession>
<feature type="region of interest" description="Disordered" evidence="1">
    <location>
        <begin position="519"/>
        <end position="548"/>
    </location>
</feature>
<evidence type="ECO:0000256" key="1">
    <source>
        <dbReference type="SAM" id="MobiDB-lite"/>
    </source>
</evidence>
<organism evidence="2 3">
    <name type="scientific">Gigaspora rosea</name>
    <dbReference type="NCBI Taxonomy" id="44941"/>
    <lineage>
        <taxon>Eukaryota</taxon>
        <taxon>Fungi</taxon>
        <taxon>Fungi incertae sedis</taxon>
        <taxon>Mucoromycota</taxon>
        <taxon>Glomeromycotina</taxon>
        <taxon>Glomeromycetes</taxon>
        <taxon>Diversisporales</taxon>
        <taxon>Gigasporaceae</taxon>
        <taxon>Gigaspora</taxon>
    </lineage>
</organism>
<dbReference type="STRING" id="44941.A0A397VSG7"/>
<gene>
    <name evidence="2" type="ORF">C2G38_2242329</name>
</gene>
<feature type="compositionally biased region" description="Basic and acidic residues" evidence="1">
    <location>
        <begin position="524"/>
        <end position="547"/>
    </location>
</feature>
<dbReference type="PANTHER" id="PTHR46880">
    <property type="entry name" value="RAS-ASSOCIATING DOMAIN-CONTAINING PROTEIN"/>
    <property type="match status" value="1"/>
</dbReference>
<dbReference type="InterPro" id="IPR012337">
    <property type="entry name" value="RNaseH-like_sf"/>
</dbReference>
<sequence length="719" mass="83727">MLSDLELQNESEFDLDNEIESTSNYNIKYPRLSKKNLKWNSIWLKFYSWLRAEPLTNPSKLYCEWCEKAKFNNIFTEENNIATFNIQDLCSLVEMQIQNKEEYIISTSACTIRLVFLNTTVLEEKCKYGPYSNIMLVSKCLVNNIPCYRYLGMIQLTSGTANSITSELLHFFTTKNIPTKALYHIGSDGARKINGVAAKLKEIYPFLTEHHCILHCLVLAGKDAAKKIIEKDSGDPELVLLQIVTTRWLSFSNVVKNLHQIINSVVEALLEDSLTDKMAKFLHSEIDNNFYLATYYLADILGYLRWLTLLFQANYISLFDIKLQLNATINAITTEFIEVPLFVQDFAKAVIESLKERFPDHDLIDSFRILDPKELPTDKSIEIPAIINGIDIKDLLQTHVGETIEQYPADMASLFRQVTVERNQYHESMKAQIFVQGLRPDLALAIRLFMPRTLQEAIKRARQSANRMNQSILTNLTKDPLKKLILLIKESVVLVKNNNYKTREIYNVNRDESIIKIHATKQRKGNDSEATKIKMPESSKEESEDHPPNIVSWQTFLTEFKRKTDQSIRRKIEEESILDEEAGSESKKKEYKDKSFNNETYFYMKLQKVNDEPKICEICSKVDHDNNLCIFKKNQEIETVNYIKERRVFNLDPLTRDQEVKIENLLEKYKDVFKKKMCQLGRTTIIQYEIIVEGSLPIKQRFYTMFKPKYVFINTEICE</sequence>
<keyword evidence="3" id="KW-1185">Reference proteome</keyword>
<dbReference type="EMBL" id="QKWP01000237">
    <property type="protein sequence ID" value="RIB23959.1"/>
    <property type="molecule type" value="Genomic_DNA"/>
</dbReference>
<protein>
    <submittedName>
        <fullName evidence="2">Uncharacterized protein</fullName>
    </submittedName>
</protein>
<evidence type="ECO:0000313" key="3">
    <source>
        <dbReference type="Proteomes" id="UP000266673"/>
    </source>
</evidence>
<dbReference type="SUPFAM" id="SSF53098">
    <property type="entry name" value="Ribonuclease H-like"/>
    <property type="match status" value="1"/>
</dbReference>
<dbReference type="OrthoDB" id="2364429at2759"/>